<gene>
    <name evidence="3" type="ORF">AVEN_111190_1</name>
</gene>
<sequence>MTGSVESKRGRGRKPKTSAREDTMLVRLTKRNNGKSSRKIVKDLKMNVSVLTVRLRFKNSGWIICIQRNRPYISKQNIPKRLAFAKQHILKDSQFQEYVSWSDGSKYELFGSRKSEKL</sequence>
<organism evidence="3 4">
    <name type="scientific">Araneus ventricosus</name>
    <name type="common">Orbweaver spider</name>
    <name type="synonym">Epeira ventricosa</name>
    <dbReference type="NCBI Taxonomy" id="182803"/>
    <lineage>
        <taxon>Eukaryota</taxon>
        <taxon>Metazoa</taxon>
        <taxon>Ecdysozoa</taxon>
        <taxon>Arthropoda</taxon>
        <taxon>Chelicerata</taxon>
        <taxon>Arachnida</taxon>
        <taxon>Araneae</taxon>
        <taxon>Araneomorphae</taxon>
        <taxon>Entelegynae</taxon>
        <taxon>Araneoidea</taxon>
        <taxon>Araneidae</taxon>
        <taxon>Araneus</taxon>
    </lineage>
</organism>
<name>A0A4Y2T6T6_ARAVE</name>
<feature type="domain" description="Transposase Tc1-like" evidence="2">
    <location>
        <begin position="23"/>
        <end position="88"/>
    </location>
</feature>
<dbReference type="GO" id="GO:0003677">
    <property type="term" value="F:DNA binding"/>
    <property type="evidence" value="ECO:0007669"/>
    <property type="project" value="InterPro"/>
</dbReference>
<dbReference type="Proteomes" id="UP000499080">
    <property type="component" value="Unassembled WGS sequence"/>
</dbReference>
<dbReference type="AlphaFoldDB" id="A0A4Y2T6T6"/>
<dbReference type="GO" id="GO:0006313">
    <property type="term" value="P:DNA transposition"/>
    <property type="evidence" value="ECO:0007669"/>
    <property type="project" value="InterPro"/>
</dbReference>
<evidence type="ECO:0000256" key="1">
    <source>
        <dbReference type="SAM" id="MobiDB-lite"/>
    </source>
</evidence>
<keyword evidence="4" id="KW-1185">Reference proteome</keyword>
<dbReference type="Pfam" id="PF01498">
    <property type="entry name" value="HTH_Tnp_Tc3_2"/>
    <property type="match status" value="1"/>
</dbReference>
<proteinExistence type="predicted"/>
<dbReference type="OrthoDB" id="4843387at2759"/>
<dbReference type="EMBL" id="BGPR01025716">
    <property type="protein sequence ID" value="GBN94855.1"/>
    <property type="molecule type" value="Genomic_DNA"/>
</dbReference>
<comment type="caution">
    <text evidence="3">The sequence shown here is derived from an EMBL/GenBank/DDBJ whole genome shotgun (WGS) entry which is preliminary data.</text>
</comment>
<evidence type="ECO:0000313" key="3">
    <source>
        <dbReference type="EMBL" id="GBN94855.1"/>
    </source>
</evidence>
<protein>
    <recommendedName>
        <fullName evidence="2">Transposase Tc1-like domain-containing protein</fullName>
    </recommendedName>
</protein>
<accession>A0A4Y2T6T6</accession>
<evidence type="ECO:0000313" key="4">
    <source>
        <dbReference type="Proteomes" id="UP000499080"/>
    </source>
</evidence>
<dbReference type="GO" id="GO:0015074">
    <property type="term" value="P:DNA integration"/>
    <property type="evidence" value="ECO:0007669"/>
    <property type="project" value="InterPro"/>
</dbReference>
<dbReference type="InterPro" id="IPR002492">
    <property type="entry name" value="Transposase_Tc1-like"/>
</dbReference>
<feature type="region of interest" description="Disordered" evidence="1">
    <location>
        <begin position="1"/>
        <end position="23"/>
    </location>
</feature>
<reference evidence="3 4" key="1">
    <citation type="journal article" date="2019" name="Sci. Rep.">
        <title>Orb-weaving spider Araneus ventricosus genome elucidates the spidroin gene catalogue.</title>
        <authorList>
            <person name="Kono N."/>
            <person name="Nakamura H."/>
            <person name="Ohtoshi R."/>
            <person name="Moran D.A.P."/>
            <person name="Shinohara A."/>
            <person name="Yoshida Y."/>
            <person name="Fujiwara M."/>
            <person name="Mori M."/>
            <person name="Tomita M."/>
            <person name="Arakawa K."/>
        </authorList>
    </citation>
    <scope>NUCLEOTIDE SEQUENCE [LARGE SCALE GENOMIC DNA]</scope>
</reference>
<evidence type="ECO:0000259" key="2">
    <source>
        <dbReference type="Pfam" id="PF01498"/>
    </source>
</evidence>